<name>A0AAV4XWF0_CAEEX</name>
<feature type="non-terminal residue" evidence="1">
    <location>
        <position position="38"/>
    </location>
</feature>
<keyword evidence="2" id="KW-1185">Reference proteome</keyword>
<evidence type="ECO:0000313" key="1">
    <source>
        <dbReference type="EMBL" id="GIY99047.1"/>
    </source>
</evidence>
<proteinExistence type="predicted"/>
<gene>
    <name evidence="1" type="ORF">CEXT_309741</name>
</gene>
<sequence length="38" mass="4237">MSPSNAAIIMNKYGEHLWGLIGPYNEGFPLELVCEGER</sequence>
<reference evidence="1 2" key="1">
    <citation type="submission" date="2021-06" db="EMBL/GenBank/DDBJ databases">
        <title>Caerostris extrusa draft genome.</title>
        <authorList>
            <person name="Kono N."/>
            <person name="Arakawa K."/>
        </authorList>
    </citation>
    <scope>NUCLEOTIDE SEQUENCE [LARGE SCALE GENOMIC DNA]</scope>
</reference>
<protein>
    <submittedName>
        <fullName evidence="1">Uncharacterized protein</fullName>
    </submittedName>
</protein>
<dbReference type="Proteomes" id="UP001054945">
    <property type="component" value="Unassembled WGS sequence"/>
</dbReference>
<organism evidence="1 2">
    <name type="scientific">Caerostris extrusa</name>
    <name type="common">Bark spider</name>
    <name type="synonym">Caerostris bankana</name>
    <dbReference type="NCBI Taxonomy" id="172846"/>
    <lineage>
        <taxon>Eukaryota</taxon>
        <taxon>Metazoa</taxon>
        <taxon>Ecdysozoa</taxon>
        <taxon>Arthropoda</taxon>
        <taxon>Chelicerata</taxon>
        <taxon>Arachnida</taxon>
        <taxon>Araneae</taxon>
        <taxon>Araneomorphae</taxon>
        <taxon>Entelegynae</taxon>
        <taxon>Araneoidea</taxon>
        <taxon>Araneidae</taxon>
        <taxon>Caerostris</taxon>
    </lineage>
</organism>
<dbReference type="EMBL" id="BPLR01018375">
    <property type="protein sequence ID" value="GIY99047.1"/>
    <property type="molecule type" value="Genomic_DNA"/>
</dbReference>
<evidence type="ECO:0000313" key="2">
    <source>
        <dbReference type="Proteomes" id="UP001054945"/>
    </source>
</evidence>
<comment type="caution">
    <text evidence="1">The sequence shown here is derived from an EMBL/GenBank/DDBJ whole genome shotgun (WGS) entry which is preliminary data.</text>
</comment>
<dbReference type="AlphaFoldDB" id="A0AAV4XWF0"/>
<accession>A0AAV4XWF0</accession>